<evidence type="ECO:0000313" key="4">
    <source>
        <dbReference type="Proteomes" id="UP001313282"/>
    </source>
</evidence>
<name>A0AAN8N1A3_9PEZI</name>
<keyword evidence="4" id="KW-1185">Reference proteome</keyword>
<dbReference type="InterPro" id="IPR018020">
    <property type="entry name" value="OHCU_decarboxylase"/>
</dbReference>
<comment type="caution">
    <text evidence="3">The sequence shown here is derived from an EMBL/GenBank/DDBJ whole genome shotgun (WGS) entry which is preliminary data.</text>
</comment>
<dbReference type="Gene3D" id="1.10.3330.10">
    <property type="entry name" value="Oxo-4-hydroxy-4-carboxy-5-ureidoimidazoline decarboxylase"/>
    <property type="match status" value="1"/>
</dbReference>
<reference evidence="3 4" key="1">
    <citation type="submission" date="2019-10" db="EMBL/GenBank/DDBJ databases">
        <authorList>
            <person name="Palmer J.M."/>
        </authorList>
    </citation>
    <scope>NUCLEOTIDE SEQUENCE [LARGE SCALE GENOMIC DNA]</scope>
    <source>
        <strain evidence="3 4">TWF718</strain>
    </source>
</reference>
<evidence type="ECO:0000313" key="3">
    <source>
        <dbReference type="EMBL" id="KAK6357093.1"/>
    </source>
</evidence>
<keyword evidence="1" id="KW-0659">Purine metabolism</keyword>
<proteinExistence type="predicted"/>
<dbReference type="PANTHER" id="PTHR37987">
    <property type="entry name" value="CHROMOSOME 9, WHOLE GENOME SHOTGUN SEQUENCE"/>
    <property type="match status" value="1"/>
</dbReference>
<sequence>MAQYTLPLISSIPSLSADERAEALSHLFEPCDALNTLVVSQLGSTAFTSYSDLISHVQNELLKLKESQSASDTEWLLKILSAHPRLGAKKVDSAHSRSEQASLGGPTEAAELERLNNEYEERFPGMRFVVFVAGRSRQAIMNDMETRIARGDIEAEKLEAINAMAAIANDRAKKLVQVE</sequence>
<dbReference type="GO" id="GO:0006144">
    <property type="term" value="P:purine nucleobase metabolic process"/>
    <property type="evidence" value="ECO:0007669"/>
    <property type="project" value="UniProtKB-KW"/>
</dbReference>
<feature type="domain" description="Oxo-4-hydroxy-4-carboxy-5-ureidoimidazoline decarboxylase" evidence="2">
    <location>
        <begin position="14"/>
        <end position="173"/>
    </location>
</feature>
<protein>
    <recommendedName>
        <fullName evidence="2">Oxo-4-hydroxy-4-carboxy-5-ureidoimidazoline decarboxylase domain-containing protein</fullName>
    </recommendedName>
</protein>
<dbReference type="InterPro" id="IPR036778">
    <property type="entry name" value="OHCU_decarboxylase_sf"/>
</dbReference>
<dbReference type="SUPFAM" id="SSF158694">
    <property type="entry name" value="UraD-Like"/>
    <property type="match status" value="1"/>
</dbReference>
<dbReference type="EMBL" id="JAVHNR010000001">
    <property type="protein sequence ID" value="KAK6357093.1"/>
    <property type="molecule type" value="Genomic_DNA"/>
</dbReference>
<accession>A0AAN8N1A3</accession>
<dbReference type="Pfam" id="PF09349">
    <property type="entry name" value="OHCU_decarbox"/>
    <property type="match status" value="1"/>
</dbReference>
<gene>
    <name evidence="3" type="ORF">TWF718_001419</name>
</gene>
<dbReference type="AlphaFoldDB" id="A0AAN8N1A3"/>
<dbReference type="PANTHER" id="PTHR37987:SF1">
    <property type="entry name" value="OXO-4-HYDROXY-4-CARBOXY-5-UREIDOIMIDAZOLINE DECARBOXYLASE DOMAIN-CONTAINING PROTEIN"/>
    <property type="match status" value="1"/>
</dbReference>
<evidence type="ECO:0000259" key="2">
    <source>
        <dbReference type="Pfam" id="PF09349"/>
    </source>
</evidence>
<dbReference type="Proteomes" id="UP001313282">
    <property type="component" value="Unassembled WGS sequence"/>
</dbReference>
<evidence type="ECO:0000256" key="1">
    <source>
        <dbReference type="ARBA" id="ARBA00022631"/>
    </source>
</evidence>
<organism evidence="3 4">
    <name type="scientific">Orbilia javanica</name>
    <dbReference type="NCBI Taxonomy" id="47235"/>
    <lineage>
        <taxon>Eukaryota</taxon>
        <taxon>Fungi</taxon>
        <taxon>Dikarya</taxon>
        <taxon>Ascomycota</taxon>
        <taxon>Pezizomycotina</taxon>
        <taxon>Orbiliomycetes</taxon>
        <taxon>Orbiliales</taxon>
        <taxon>Orbiliaceae</taxon>
        <taxon>Orbilia</taxon>
    </lineage>
</organism>